<proteinExistence type="predicted"/>
<accession>A0A366DPI5</accession>
<comment type="caution">
    <text evidence="2">The sequence shown here is derived from an EMBL/GenBank/DDBJ whole genome shotgun (WGS) entry which is preliminary data.</text>
</comment>
<feature type="region of interest" description="Disordered" evidence="1">
    <location>
        <begin position="92"/>
        <end position="149"/>
    </location>
</feature>
<dbReference type="EMBL" id="QNRE01000004">
    <property type="protein sequence ID" value="RBO91369.1"/>
    <property type="molecule type" value="Genomic_DNA"/>
</dbReference>
<keyword evidence="3" id="KW-1185">Reference proteome</keyword>
<evidence type="ECO:0000256" key="1">
    <source>
        <dbReference type="SAM" id="MobiDB-lite"/>
    </source>
</evidence>
<dbReference type="STRING" id="1210090.GCA_001613185_00868"/>
<name>A0A366DPI5_9NOCA</name>
<reference evidence="2 3" key="1">
    <citation type="submission" date="2018-06" db="EMBL/GenBank/DDBJ databases">
        <title>Genomic Encyclopedia of Type Strains, Phase IV (KMG-IV): sequencing the most valuable type-strain genomes for metagenomic binning, comparative biology and taxonomic classification.</title>
        <authorList>
            <person name="Goeker M."/>
        </authorList>
    </citation>
    <scope>NUCLEOTIDE SEQUENCE [LARGE SCALE GENOMIC DNA]</scope>
    <source>
        <strain evidence="2 3">DSM 44599</strain>
    </source>
</reference>
<protein>
    <submittedName>
        <fullName evidence="2">Uncharacterized protein</fullName>
    </submittedName>
</protein>
<gene>
    <name evidence="2" type="ORF">DFR74_10471</name>
</gene>
<dbReference type="AlphaFoldDB" id="A0A366DPI5"/>
<evidence type="ECO:0000313" key="3">
    <source>
        <dbReference type="Proteomes" id="UP000252586"/>
    </source>
</evidence>
<feature type="compositionally biased region" description="Basic and acidic residues" evidence="1">
    <location>
        <begin position="92"/>
        <end position="103"/>
    </location>
</feature>
<dbReference type="Proteomes" id="UP000252586">
    <property type="component" value="Unassembled WGS sequence"/>
</dbReference>
<organism evidence="2 3">
    <name type="scientific">Nocardia puris</name>
    <dbReference type="NCBI Taxonomy" id="208602"/>
    <lineage>
        <taxon>Bacteria</taxon>
        <taxon>Bacillati</taxon>
        <taxon>Actinomycetota</taxon>
        <taxon>Actinomycetes</taxon>
        <taxon>Mycobacteriales</taxon>
        <taxon>Nocardiaceae</taxon>
        <taxon>Nocardia</taxon>
    </lineage>
</organism>
<sequence>MPADPREYITIALDFPDHPKFAAWSDSARFKLIRLWTYCARHHTDGFVPTSILHQICRKNVVDLLRATDGVVFLEDGTGLVFTDYTQHQRSRAEVAASRDRARSAGVRSGESRRRRTRERPKVAAPDTLVGRRTEEEQEEDYESYPPNPPAAEDISFERWWDCYPRKVGKPAARKAFHAAVRKVESGELLARTEQFASDPNLPTGADARFIPHPATWLNQERWNDPPQPARHRTAGAKSAGERASAAIRIGEDLRRAIPSEPQAAELPPPLELSA</sequence>
<feature type="region of interest" description="Disordered" evidence="1">
    <location>
        <begin position="224"/>
        <end position="275"/>
    </location>
</feature>
<evidence type="ECO:0000313" key="2">
    <source>
        <dbReference type="EMBL" id="RBO91369.1"/>
    </source>
</evidence>